<dbReference type="KEGG" id="dpi:BN4_12617"/>
<sequence length="56" mass="6063">MILPIYSQAYSHNCEYVNGPSWTALDQQTKKKPLILGALETTLGVVGFSYGTKAGT</sequence>
<gene>
    <name evidence="1" type="ordered locus">BN4_12617</name>
</gene>
<dbReference type="STRING" id="1322246.BN4_12617"/>
<dbReference type="AlphaFoldDB" id="M1WMP0"/>
<accession>M1WMP0</accession>
<dbReference type="HOGENOM" id="CLU_3006813_0_0_7"/>
<proteinExistence type="predicted"/>
<dbReference type="Proteomes" id="UP000011724">
    <property type="component" value="Chromosome"/>
</dbReference>
<protein>
    <submittedName>
        <fullName evidence="1">Uncharacterized protein</fullName>
    </submittedName>
</protein>
<reference evidence="2" key="2">
    <citation type="journal article" date="2013" name="Stand. Genomic Sci.">
        <title>Complete genome sequence of Desulfocapsa sulfexigens, a marine deltaproteobacterium specialized in disproportionating inorganic sulfur compounds.</title>
        <authorList>
            <person name="Finster K.W."/>
            <person name="Kjeldsen K.U."/>
            <person name="Kube M."/>
            <person name="Reinhardt R."/>
            <person name="Mussmann M."/>
            <person name="Amann R."/>
            <person name="Schreiber L."/>
        </authorList>
    </citation>
    <scope>NUCLEOTIDE SEQUENCE [LARGE SCALE GENOMIC DNA]</scope>
    <source>
        <strain evidence="2">DSM 10523 / SB164P1</strain>
    </source>
</reference>
<organism evidence="1 2">
    <name type="scientific">Pseudodesulfovibrio piezophilus (strain DSM 21447 / JCM 15486 / C1TLV30)</name>
    <name type="common">Desulfovibrio piezophilus</name>
    <dbReference type="NCBI Taxonomy" id="1322246"/>
    <lineage>
        <taxon>Bacteria</taxon>
        <taxon>Pseudomonadati</taxon>
        <taxon>Thermodesulfobacteriota</taxon>
        <taxon>Desulfovibrionia</taxon>
        <taxon>Desulfovibrionales</taxon>
        <taxon>Desulfovibrionaceae</taxon>
    </lineage>
</organism>
<name>M1WMP0_PSEP2</name>
<evidence type="ECO:0000313" key="1">
    <source>
        <dbReference type="EMBL" id="CCH49850.1"/>
    </source>
</evidence>
<dbReference type="EMBL" id="FO203427">
    <property type="protein sequence ID" value="CCH49850.1"/>
    <property type="molecule type" value="Genomic_DNA"/>
</dbReference>
<evidence type="ECO:0000313" key="2">
    <source>
        <dbReference type="Proteomes" id="UP000011724"/>
    </source>
</evidence>
<keyword evidence="2" id="KW-1185">Reference proteome</keyword>
<reference evidence="1 2" key="1">
    <citation type="journal article" date="2013" name="PLoS ONE">
        <title>The first genomic and proteomic characterization of a deep-sea sulfate reducer: insights into the piezophilic lifestyle of Desulfovibrio piezophilus.</title>
        <authorList>
            <person name="Pradel N."/>
            <person name="Ji B."/>
            <person name="Gimenez G."/>
            <person name="Talla E."/>
            <person name="Lenoble P."/>
            <person name="Garel M."/>
            <person name="Tamburini C."/>
            <person name="Fourquet P."/>
            <person name="Lebrun R."/>
            <person name="Bertin P."/>
            <person name="Denis Y."/>
            <person name="Pophillat M."/>
            <person name="Barbe V."/>
            <person name="Ollivier B."/>
            <person name="Dolla A."/>
        </authorList>
    </citation>
    <scope>NUCLEOTIDE SEQUENCE [LARGE SCALE GENOMIC DNA]</scope>
    <source>
        <strain evidence="2">DSM 10523 / SB164P1</strain>
    </source>
</reference>